<sequence>MITATALLVAGCSAGQGDPKVALTVGDVKVSTVEQIQRTLTDLLATNQGAQEQARQHKLDQVSRGIVTQQAVHQLIAETAQREGIQIPDALAEQAIPQLTGPEATQGDPFQSIVDAAFPAKEIARYRLMLVELGRRAIGRAAITFDAAFPQNFDDARELARKIAADPTQSAALMQATPNPQQDAIINQTQSPATVQDPSQLLQLAGTPLFNVPVGSVVATRLGGEQGGYVVFYLKARQTAAQPAGFDASQIPLMQLAQVGQAQLMDVALKTRIEPNPRFGTWDPINLRVVSGEEAAVVSTVHQAAATKP</sequence>
<evidence type="ECO:0000313" key="2">
    <source>
        <dbReference type="Proteomes" id="UP000287547"/>
    </source>
</evidence>
<protein>
    <submittedName>
        <fullName evidence="1">Uncharacterized protein</fullName>
    </submittedName>
</protein>
<proteinExistence type="predicted"/>
<gene>
    <name evidence="1" type="ORF">DMH04_54565</name>
</gene>
<evidence type="ECO:0000313" key="1">
    <source>
        <dbReference type="EMBL" id="RSM60145.1"/>
    </source>
</evidence>
<comment type="caution">
    <text evidence="1">The sequence shown here is derived from an EMBL/GenBank/DDBJ whole genome shotgun (WGS) entry which is preliminary data.</text>
</comment>
<accession>A0A428XXU0</accession>
<dbReference type="EMBL" id="QHKI01000120">
    <property type="protein sequence ID" value="RSM60145.1"/>
    <property type="molecule type" value="Genomic_DNA"/>
</dbReference>
<reference evidence="1 2" key="1">
    <citation type="submission" date="2018-05" db="EMBL/GenBank/DDBJ databases">
        <title>Evolution of GPA BGCs.</title>
        <authorList>
            <person name="Waglechner N."/>
            <person name="Wright G.D."/>
        </authorList>
    </citation>
    <scope>NUCLEOTIDE SEQUENCE [LARGE SCALE GENOMIC DNA]</scope>
    <source>
        <strain evidence="1 2">A82846</strain>
    </source>
</reference>
<name>A0A428XXU0_KIBAR</name>
<dbReference type="AlphaFoldDB" id="A0A428XXU0"/>
<organism evidence="1 2">
    <name type="scientific">Kibdelosporangium aridum</name>
    <dbReference type="NCBI Taxonomy" id="2030"/>
    <lineage>
        <taxon>Bacteria</taxon>
        <taxon>Bacillati</taxon>
        <taxon>Actinomycetota</taxon>
        <taxon>Actinomycetes</taxon>
        <taxon>Pseudonocardiales</taxon>
        <taxon>Pseudonocardiaceae</taxon>
        <taxon>Kibdelosporangium</taxon>
    </lineage>
</organism>
<dbReference type="Proteomes" id="UP000287547">
    <property type="component" value="Unassembled WGS sequence"/>
</dbReference>